<comment type="caution">
    <text evidence="1">The sequence shown here is derived from an EMBL/GenBank/DDBJ whole genome shotgun (WGS) entry which is preliminary data.</text>
</comment>
<organism evidence="1 2">
    <name type="scientific">Mesosutterella porci</name>
    <dbReference type="NCBI Taxonomy" id="2915351"/>
    <lineage>
        <taxon>Bacteria</taxon>
        <taxon>Pseudomonadati</taxon>
        <taxon>Pseudomonadota</taxon>
        <taxon>Betaproteobacteria</taxon>
        <taxon>Burkholderiales</taxon>
        <taxon>Sutterellaceae</taxon>
        <taxon>Mesosutterella</taxon>
    </lineage>
</organism>
<dbReference type="EMBL" id="JAKNCT010000001">
    <property type="protein sequence ID" value="MCG5029986.1"/>
    <property type="molecule type" value="Genomic_DNA"/>
</dbReference>
<gene>
    <name evidence="1" type="ORF">MAF45_00755</name>
</gene>
<dbReference type="RefSeq" id="WP_237977642.1">
    <property type="nucleotide sequence ID" value="NZ_JAKNCT010000001.1"/>
</dbReference>
<reference evidence="1 2" key="1">
    <citation type="submission" date="2022-02" db="EMBL/GenBank/DDBJ databases">
        <title>Mesosutterella porci, a novel member of the family Sutterellaceae from pig feces.</title>
        <authorList>
            <person name="Wylensek D."/>
            <person name="Clavel T."/>
        </authorList>
    </citation>
    <scope>NUCLEOTIDE SEQUENCE [LARGE SCALE GENOMIC DNA]</scope>
    <source>
        <strain evidence="2">oilRF-744-wt-GAM-9</strain>
    </source>
</reference>
<proteinExistence type="predicted"/>
<keyword evidence="2" id="KW-1185">Reference proteome</keyword>
<accession>A0ABS9MMY9</accession>
<dbReference type="Proteomes" id="UP001297600">
    <property type="component" value="Unassembled WGS sequence"/>
</dbReference>
<name>A0ABS9MMY9_9BURK</name>
<evidence type="ECO:0000313" key="2">
    <source>
        <dbReference type="Proteomes" id="UP001297600"/>
    </source>
</evidence>
<sequence length="69" mass="7471">MLCREAYGANRKLVDEIGVKFSGTLLKHESDRPAPRSLSTINGSGSEIANKLLAKFAQAGVSPRRSGRR</sequence>
<protein>
    <submittedName>
        <fullName evidence="1">Uncharacterized protein</fullName>
    </submittedName>
</protein>
<evidence type="ECO:0000313" key="1">
    <source>
        <dbReference type="EMBL" id="MCG5029986.1"/>
    </source>
</evidence>